<dbReference type="PIRSF" id="PIRSF000887">
    <property type="entry name" value="Pesterase_MJ0037"/>
    <property type="match status" value="1"/>
</dbReference>
<dbReference type="InterPro" id="IPR004843">
    <property type="entry name" value="Calcineurin-like_PHP"/>
</dbReference>
<dbReference type="GO" id="GO:0016787">
    <property type="term" value="F:hydrolase activity"/>
    <property type="evidence" value="ECO:0007669"/>
    <property type="project" value="InterPro"/>
</dbReference>
<dbReference type="EMBL" id="BMNL01000002">
    <property type="protein sequence ID" value="GGP20441.1"/>
    <property type="molecule type" value="Genomic_DNA"/>
</dbReference>
<dbReference type="InterPro" id="IPR029052">
    <property type="entry name" value="Metallo-depent_PP-like"/>
</dbReference>
<protein>
    <submittedName>
        <fullName evidence="2">Metallophosphoesterase</fullName>
    </submittedName>
</protein>
<reference evidence="2" key="2">
    <citation type="submission" date="2020-09" db="EMBL/GenBank/DDBJ databases">
        <authorList>
            <person name="Sun Q."/>
            <person name="Ohkuma M."/>
        </authorList>
    </citation>
    <scope>NUCLEOTIDE SEQUENCE</scope>
    <source>
        <strain evidence="2">JCM 10088</strain>
    </source>
</reference>
<comment type="caution">
    <text evidence="2">The sequence shown here is derived from an EMBL/GenBank/DDBJ whole genome shotgun (WGS) entry which is preliminary data.</text>
</comment>
<dbReference type="PANTHER" id="PTHR39323">
    <property type="entry name" value="BLR1149 PROTEIN"/>
    <property type="match status" value="1"/>
</dbReference>
<evidence type="ECO:0000313" key="3">
    <source>
        <dbReference type="Proteomes" id="UP000610960"/>
    </source>
</evidence>
<dbReference type="Gene3D" id="3.60.21.10">
    <property type="match status" value="1"/>
</dbReference>
<dbReference type="PANTHER" id="PTHR39323:SF1">
    <property type="entry name" value="BLR1149 PROTEIN"/>
    <property type="match status" value="1"/>
</dbReference>
<gene>
    <name evidence="2" type="ORF">GCM10007981_08530</name>
</gene>
<reference evidence="2" key="1">
    <citation type="journal article" date="2014" name="Int. J. Syst. Evol. Microbiol.">
        <title>Complete genome sequence of Corynebacterium casei LMG S-19264T (=DSM 44701T), isolated from a smear-ripened cheese.</title>
        <authorList>
            <consortium name="US DOE Joint Genome Institute (JGI-PGF)"/>
            <person name="Walter F."/>
            <person name="Albersmeier A."/>
            <person name="Kalinowski J."/>
            <person name="Ruckert C."/>
        </authorList>
    </citation>
    <scope>NUCLEOTIDE SEQUENCE</scope>
    <source>
        <strain evidence="2">JCM 10088</strain>
    </source>
</reference>
<sequence>MDSRGITVTIGGRKWVLAADTHVGLEIEMAAKGIMVPSQTQRILDEIKKTADAEGANNVAILGDLKHELPLPLESTKETKQFLTGLSKEFDNVLVILGNHDGGLDKIINDLGLPNLTYTDSRGIVIEGTKNVLLLHGNSKPREEDFVKSDVIVMGHTHPAISMQDSTGYIMRRPVMVRMELDKKRIANKMYSKNVGKGKVTVIVMPTFNPLTIGMDVSSSLAAEPGFNTILKYMEPWRMPKNIEIYLTDMTFLGTLDNLVEYNEHRKGRYKARGGKRRS</sequence>
<dbReference type="RefSeq" id="WP_188596193.1">
    <property type="nucleotide sequence ID" value="NZ_BMNL01000002.1"/>
</dbReference>
<accession>A0A830GXT1</accession>
<dbReference type="SUPFAM" id="SSF56300">
    <property type="entry name" value="Metallo-dependent phosphatases"/>
    <property type="match status" value="1"/>
</dbReference>
<keyword evidence="3" id="KW-1185">Reference proteome</keyword>
<dbReference type="InterPro" id="IPR024173">
    <property type="entry name" value="Pesterase_MJ0037-like"/>
</dbReference>
<feature type="domain" description="Calcineurin-like phosphoesterase" evidence="1">
    <location>
        <begin position="17"/>
        <end position="176"/>
    </location>
</feature>
<organism evidence="2 3">
    <name type="scientific">Thermocladium modestius</name>
    <dbReference type="NCBI Taxonomy" id="62609"/>
    <lineage>
        <taxon>Archaea</taxon>
        <taxon>Thermoproteota</taxon>
        <taxon>Thermoprotei</taxon>
        <taxon>Thermoproteales</taxon>
        <taxon>Thermoproteaceae</taxon>
        <taxon>Thermocladium</taxon>
    </lineage>
</organism>
<proteinExistence type="predicted"/>
<dbReference type="AlphaFoldDB" id="A0A830GXT1"/>
<dbReference type="Proteomes" id="UP000610960">
    <property type="component" value="Unassembled WGS sequence"/>
</dbReference>
<dbReference type="OrthoDB" id="18264at2157"/>
<dbReference type="Pfam" id="PF00149">
    <property type="entry name" value="Metallophos"/>
    <property type="match status" value="1"/>
</dbReference>
<name>A0A830GXT1_9CREN</name>
<dbReference type="CDD" id="cd07391">
    <property type="entry name" value="MPP_PF1019"/>
    <property type="match status" value="1"/>
</dbReference>
<evidence type="ECO:0000259" key="1">
    <source>
        <dbReference type="Pfam" id="PF00149"/>
    </source>
</evidence>
<evidence type="ECO:0000313" key="2">
    <source>
        <dbReference type="EMBL" id="GGP20441.1"/>
    </source>
</evidence>